<reference evidence="5 6" key="1">
    <citation type="submission" date="2015-11" db="EMBL/GenBank/DDBJ databases">
        <title>Expanding the genomic diversity of Burkholderia species for the development of highly accurate diagnostics.</title>
        <authorList>
            <person name="Sahl J."/>
            <person name="Keim P."/>
            <person name="Wagner D."/>
        </authorList>
    </citation>
    <scope>NUCLEOTIDE SEQUENCE [LARGE SCALE GENOMIC DNA]</scope>
    <source>
        <strain evidence="5 6">MSMB1137WGS</strain>
    </source>
</reference>
<dbReference type="InterPro" id="IPR025997">
    <property type="entry name" value="SBP_2_dom"/>
</dbReference>
<gene>
    <name evidence="5" type="ORF">WK53_08540</name>
</gene>
<organism evidence="5 6">
    <name type="scientific">Burkholderia ubonensis</name>
    <dbReference type="NCBI Taxonomy" id="101571"/>
    <lineage>
        <taxon>Bacteria</taxon>
        <taxon>Pseudomonadati</taxon>
        <taxon>Pseudomonadota</taxon>
        <taxon>Betaproteobacteria</taxon>
        <taxon>Burkholderiales</taxon>
        <taxon>Burkholderiaceae</taxon>
        <taxon>Burkholderia</taxon>
        <taxon>Burkholderia cepacia complex</taxon>
    </lineage>
</organism>
<evidence type="ECO:0000313" key="5">
    <source>
        <dbReference type="EMBL" id="KVT51913.1"/>
    </source>
</evidence>
<dbReference type="PANTHER" id="PTHR46847:SF2">
    <property type="entry name" value="ABC TRANSPORTER SUGAR-BINDING PROTEIN"/>
    <property type="match status" value="1"/>
</dbReference>
<comment type="caution">
    <text evidence="5">The sequence shown here is derived from an EMBL/GenBank/DDBJ whole genome shotgun (WGS) entry which is preliminary data.</text>
</comment>
<dbReference type="Gene3D" id="3.40.50.2300">
    <property type="match status" value="2"/>
</dbReference>
<evidence type="ECO:0000256" key="1">
    <source>
        <dbReference type="ARBA" id="ARBA00004196"/>
    </source>
</evidence>
<comment type="similarity">
    <text evidence="2">Belongs to the bacterial solute-binding protein 2 family.</text>
</comment>
<dbReference type="GO" id="GO:0030246">
    <property type="term" value="F:carbohydrate binding"/>
    <property type="evidence" value="ECO:0007669"/>
    <property type="project" value="UniProtKB-ARBA"/>
</dbReference>
<dbReference type="RefSeq" id="WP_059930289.1">
    <property type="nucleotide sequence ID" value="NZ_LPDO01000083.1"/>
</dbReference>
<dbReference type="GO" id="GO:0030313">
    <property type="term" value="C:cell envelope"/>
    <property type="evidence" value="ECO:0007669"/>
    <property type="project" value="UniProtKB-SubCell"/>
</dbReference>
<dbReference type="EMBL" id="LPDO01000083">
    <property type="protein sequence ID" value="KVT51913.1"/>
    <property type="molecule type" value="Genomic_DNA"/>
</dbReference>
<dbReference type="CDD" id="cd06324">
    <property type="entry name" value="PBP1_ABC_sugar_binding-like"/>
    <property type="match status" value="1"/>
</dbReference>
<dbReference type="PANTHER" id="PTHR46847">
    <property type="entry name" value="D-ALLOSE-BINDING PERIPLASMIC PROTEIN-RELATED"/>
    <property type="match status" value="1"/>
</dbReference>
<dbReference type="SUPFAM" id="SSF53822">
    <property type="entry name" value="Periplasmic binding protein-like I"/>
    <property type="match status" value="1"/>
</dbReference>
<dbReference type="Pfam" id="PF13407">
    <property type="entry name" value="Peripla_BP_4"/>
    <property type="match status" value="1"/>
</dbReference>
<dbReference type="AlphaFoldDB" id="A0AAW3NAL4"/>
<keyword evidence="3" id="KW-0732">Signal</keyword>
<sequence>MNRRRILFATAGSVLTRGHGLAALLPGPHVVFLNPGESAERGTGKHWQLVSKYMSVAARDLGMRLEVLYAERDHMLMLRQAELVASLAPAPDFVVIVNEKMAALEMLQILSRTTSKVMLIHNDLTDQQRRIVGDERQRIRNWIGTLTADASSAGYRLMEYLCRDQTESPSVIGITGDPKTPVSMERAAGVEKWLSRTPHAHLNQLAYSDWSFSDSYAKALVLLARYPETNVIWGANDSITLAASKASEVRHIQARVGGMGALPDALNHVLNGKLTAMMAGDYFIGAFALVLLYDYHNGIDFSQYGGARKRSDFLAVVTNDNAASYYEAVFDKWRSLDFGIYSKIRSRYSGLYDFKLSRIIGATVRVA</sequence>
<evidence type="ECO:0000256" key="3">
    <source>
        <dbReference type="ARBA" id="ARBA00022729"/>
    </source>
</evidence>
<proteinExistence type="inferred from homology"/>
<feature type="domain" description="Periplasmic binding protein" evidence="4">
    <location>
        <begin position="46"/>
        <end position="296"/>
    </location>
</feature>
<evidence type="ECO:0000313" key="6">
    <source>
        <dbReference type="Proteomes" id="UP000056732"/>
    </source>
</evidence>
<name>A0AAW3NAL4_9BURK</name>
<comment type="subcellular location">
    <subcellularLocation>
        <location evidence="1">Cell envelope</location>
    </subcellularLocation>
</comment>
<protein>
    <submittedName>
        <fullName evidence="5">Sugar ABC transporter substrate-binding protein</fullName>
    </submittedName>
</protein>
<evidence type="ECO:0000259" key="4">
    <source>
        <dbReference type="Pfam" id="PF13407"/>
    </source>
</evidence>
<evidence type="ECO:0000256" key="2">
    <source>
        <dbReference type="ARBA" id="ARBA00007639"/>
    </source>
</evidence>
<accession>A0AAW3NAL4</accession>
<dbReference type="Proteomes" id="UP000056732">
    <property type="component" value="Unassembled WGS sequence"/>
</dbReference>
<dbReference type="InterPro" id="IPR028082">
    <property type="entry name" value="Peripla_BP_I"/>
</dbReference>